<dbReference type="GO" id="GO:0048513">
    <property type="term" value="P:animal organ development"/>
    <property type="evidence" value="ECO:0007669"/>
    <property type="project" value="TreeGrafter"/>
</dbReference>
<dbReference type="GO" id="GO:0005615">
    <property type="term" value="C:extracellular space"/>
    <property type="evidence" value="ECO:0007669"/>
    <property type="project" value="TreeGrafter"/>
</dbReference>
<dbReference type="GO" id="GO:0035556">
    <property type="term" value="P:intracellular signal transduction"/>
    <property type="evidence" value="ECO:0007669"/>
    <property type="project" value="TreeGrafter"/>
</dbReference>
<evidence type="ECO:0000313" key="19">
    <source>
        <dbReference type="Ensembl" id="ENSMAMP00000046650.1"/>
    </source>
</evidence>
<evidence type="ECO:0000256" key="17">
    <source>
        <dbReference type="SAM" id="Phobius"/>
    </source>
</evidence>
<keyword evidence="6 17" id="KW-0812">Transmembrane</keyword>
<dbReference type="InterPro" id="IPR013783">
    <property type="entry name" value="Ig-like_fold"/>
</dbReference>
<dbReference type="GeneTree" id="ENSGT00940000158778"/>
<evidence type="ECO:0000256" key="7">
    <source>
        <dbReference type="ARBA" id="ARBA00022729"/>
    </source>
</evidence>
<dbReference type="GO" id="GO:0007399">
    <property type="term" value="P:nervous system development"/>
    <property type="evidence" value="ECO:0007669"/>
    <property type="project" value="InterPro"/>
</dbReference>
<keyword evidence="13" id="KW-1015">Disulfide bond</keyword>
<sequence>MKNPIIVNERQKLVVKCEATGNPVPTYKWFKDGNELKKSGVKIRKSQKNSRVQINSATLEDSGNYTCVVENSLGKDNFTSTVNVQSITGSGHTRRCNDTEKAYCVNGGDCYFIEGVNQLSCKWPPYFGPRCLQTEPRRLSMPNPKAEELYQKRVLTITGICVALLVVGIVCVVAYCKTKKQRKKMHNHLRQNMCPEHPNRNLANGPNHPGPGPEEIPMVDYISKNVPATERVIRPATEGSFPASHASSRSHNSSTRAHSSTNRYVSALTTPARLSPVDLHYSLPPQVPTFQITSPNASHAMSLPPAVHNPYPLEDDQPLLCRYQVPLHDAQCQEPYRQQRRTYLNDSRGSLPSSPYRLAEDEDYETTQEYLSSREQPKRSGSSGTGSRRWRRSRLNGHVAPRGYEASRDYGSRSCLTDSESEDDGESTPFLSMQNMNAEPSTIYRPADSRTSRSSGRHSGHGNMHTRLTHSRSKPDNTPH</sequence>
<feature type="region of interest" description="Disordered" evidence="16">
    <location>
        <begin position="332"/>
        <end position="480"/>
    </location>
</feature>
<proteinExistence type="predicted"/>
<dbReference type="Gene3D" id="2.10.25.10">
    <property type="entry name" value="Laminin"/>
    <property type="match status" value="1"/>
</dbReference>
<dbReference type="InterPro" id="IPR036179">
    <property type="entry name" value="Ig-like_dom_sf"/>
</dbReference>
<evidence type="ECO:0000256" key="10">
    <source>
        <dbReference type="ARBA" id="ARBA00022989"/>
    </source>
</evidence>
<feature type="transmembrane region" description="Helical" evidence="17">
    <location>
        <begin position="154"/>
        <end position="176"/>
    </location>
</feature>
<feature type="compositionally biased region" description="Polar residues" evidence="16">
    <location>
        <begin position="341"/>
        <end position="353"/>
    </location>
</feature>
<evidence type="ECO:0000256" key="9">
    <source>
        <dbReference type="ARBA" id="ARBA00022889"/>
    </source>
</evidence>
<dbReference type="PROSITE" id="PS50835">
    <property type="entry name" value="IG_LIKE"/>
    <property type="match status" value="1"/>
</dbReference>
<organism evidence="19 20">
    <name type="scientific">Mastacembelus armatus</name>
    <name type="common">zig-zag eel</name>
    <dbReference type="NCBI Taxonomy" id="205130"/>
    <lineage>
        <taxon>Eukaryota</taxon>
        <taxon>Metazoa</taxon>
        <taxon>Chordata</taxon>
        <taxon>Craniata</taxon>
        <taxon>Vertebrata</taxon>
        <taxon>Euteleostomi</taxon>
        <taxon>Actinopterygii</taxon>
        <taxon>Neopterygii</taxon>
        <taxon>Teleostei</taxon>
        <taxon>Neoteleostei</taxon>
        <taxon>Acanthomorphata</taxon>
        <taxon>Anabantaria</taxon>
        <taxon>Synbranchiformes</taxon>
        <taxon>Mastacembelidae</taxon>
        <taxon>Mastacembelus</taxon>
    </lineage>
</organism>
<keyword evidence="15" id="KW-0393">Immunoglobulin domain</keyword>
<evidence type="ECO:0000256" key="3">
    <source>
        <dbReference type="ARBA" id="ARBA00022475"/>
    </source>
</evidence>
<feature type="compositionally biased region" description="Polar residues" evidence="16">
    <location>
        <begin position="429"/>
        <end position="440"/>
    </location>
</feature>
<dbReference type="InterPro" id="IPR040180">
    <property type="entry name" value="Neuregulin"/>
</dbReference>
<evidence type="ECO:0000313" key="20">
    <source>
        <dbReference type="Proteomes" id="UP000261640"/>
    </source>
</evidence>
<evidence type="ECO:0000256" key="12">
    <source>
        <dbReference type="ARBA" id="ARBA00023136"/>
    </source>
</evidence>
<protein>
    <submittedName>
        <fullName evidence="19">Neuregulin 2a</fullName>
    </submittedName>
</protein>
<keyword evidence="4" id="KW-0964">Secreted</keyword>
<dbReference type="Pfam" id="PF02158">
    <property type="entry name" value="Neuregulin"/>
    <property type="match status" value="2"/>
</dbReference>
<dbReference type="FunFam" id="2.60.40.10:FF:000017">
    <property type="entry name" value="Down syndrome cell adhesion molecule b"/>
    <property type="match status" value="1"/>
</dbReference>
<keyword evidence="12 17" id="KW-0472">Membrane</keyword>
<feature type="region of interest" description="Disordered" evidence="16">
    <location>
        <begin position="239"/>
        <end position="263"/>
    </location>
</feature>
<evidence type="ECO:0000256" key="2">
    <source>
        <dbReference type="ARBA" id="ARBA00004613"/>
    </source>
</evidence>
<evidence type="ECO:0000256" key="4">
    <source>
        <dbReference type="ARBA" id="ARBA00022525"/>
    </source>
</evidence>
<dbReference type="GO" id="GO:0005886">
    <property type="term" value="C:plasma membrane"/>
    <property type="evidence" value="ECO:0007669"/>
    <property type="project" value="UniProtKB-SubCell"/>
</dbReference>
<reference evidence="19" key="1">
    <citation type="submission" date="2025-08" db="UniProtKB">
        <authorList>
            <consortium name="Ensembl"/>
        </authorList>
    </citation>
    <scope>IDENTIFICATION</scope>
</reference>
<keyword evidence="14" id="KW-0325">Glycoprotein</keyword>
<dbReference type="Gene3D" id="2.60.40.10">
    <property type="entry name" value="Immunoglobulins"/>
    <property type="match status" value="1"/>
</dbReference>
<accession>A0A7N9AMY0</accession>
<keyword evidence="9" id="KW-0130">Cell adhesion</keyword>
<feature type="region of interest" description="Disordered" evidence="16">
    <location>
        <begin position="191"/>
        <end position="218"/>
    </location>
</feature>
<dbReference type="InterPro" id="IPR007110">
    <property type="entry name" value="Ig-like_dom"/>
</dbReference>
<evidence type="ECO:0000256" key="8">
    <source>
        <dbReference type="ARBA" id="ARBA00022737"/>
    </source>
</evidence>
<dbReference type="InterPro" id="IPR002154">
    <property type="entry name" value="Neuregulin_C"/>
</dbReference>
<dbReference type="SMART" id="SM00409">
    <property type="entry name" value="IG"/>
    <property type="match status" value="1"/>
</dbReference>
<keyword evidence="20" id="KW-1185">Reference proteome</keyword>
<evidence type="ECO:0000256" key="16">
    <source>
        <dbReference type="SAM" id="MobiDB-lite"/>
    </source>
</evidence>
<dbReference type="Pfam" id="PF07679">
    <property type="entry name" value="I-set"/>
    <property type="match status" value="1"/>
</dbReference>
<dbReference type="InterPro" id="IPR013098">
    <property type="entry name" value="Ig_I-set"/>
</dbReference>
<evidence type="ECO:0000256" key="11">
    <source>
        <dbReference type="ARBA" id="ARBA00023030"/>
    </source>
</evidence>
<keyword evidence="3" id="KW-1003">Cell membrane</keyword>
<dbReference type="InterPro" id="IPR003599">
    <property type="entry name" value="Ig_sub"/>
</dbReference>
<name>A0A7N9AMY0_9TELE</name>
<comment type="subcellular location">
    <subcellularLocation>
        <location evidence="1">Cell membrane</location>
        <topology evidence="1">Single-pass type I membrane protein</topology>
    </subcellularLocation>
    <subcellularLocation>
        <location evidence="2">Secreted</location>
    </subcellularLocation>
</comment>
<dbReference type="GO" id="GO:0007155">
    <property type="term" value="P:cell adhesion"/>
    <property type="evidence" value="ECO:0007669"/>
    <property type="project" value="UniProtKB-KW"/>
</dbReference>
<feature type="compositionally biased region" description="Low complexity" evidence="16">
    <location>
        <begin position="243"/>
        <end position="263"/>
    </location>
</feature>
<dbReference type="GO" id="GO:0008083">
    <property type="term" value="F:growth factor activity"/>
    <property type="evidence" value="ECO:0007669"/>
    <property type="project" value="UniProtKB-KW"/>
</dbReference>
<keyword evidence="5" id="KW-0245">EGF-like domain</keyword>
<dbReference type="AlphaFoldDB" id="A0A7N9AMY0"/>
<reference evidence="19" key="2">
    <citation type="submission" date="2025-09" db="UniProtKB">
        <authorList>
            <consortium name="Ensembl"/>
        </authorList>
    </citation>
    <scope>IDENTIFICATION</scope>
</reference>
<dbReference type="SUPFAM" id="SSF57196">
    <property type="entry name" value="EGF/Laminin"/>
    <property type="match status" value="1"/>
</dbReference>
<keyword evidence="10 17" id="KW-1133">Transmembrane helix</keyword>
<dbReference type="PANTHER" id="PTHR11100:SF20">
    <property type="entry name" value="PRO-NEUREGULIN-2, MEMBRANE-BOUND ISOFORM"/>
    <property type="match status" value="1"/>
</dbReference>
<dbReference type="SMART" id="SM00408">
    <property type="entry name" value="IGc2"/>
    <property type="match status" value="1"/>
</dbReference>
<evidence type="ECO:0000256" key="13">
    <source>
        <dbReference type="ARBA" id="ARBA00023157"/>
    </source>
</evidence>
<keyword evidence="8" id="KW-0677">Repeat</keyword>
<dbReference type="SUPFAM" id="SSF48726">
    <property type="entry name" value="Immunoglobulin"/>
    <property type="match status" value="1"/>
</dbReference>
<keyword evidence="7" id="KW-0732">Signal</keyword>
<evidence type="ECO:0000259" key="18">
    <source>
        <dbReference type="PROSITE" id="PS50835"/>
    </source>
</evidence>
<feature type="domain" description="Ig-like" evidence="18">
    <location>
        <begin position="1"/>
        <end position="85"/>
    </location>
</feature>
<evidence type="ECO:0000256" key="6">
    <source>
        <dbReference type="ARBA" id="ARBA00022692"/>
    </source>
</evidence>
<keyword evidence="11" id="KW-0339">Growth factor</keyword>
<dbReference type="PANTHER" id="PTHR11100">
    <property type="entry name" value="HEREGULIN-NEUREGULIN FAMILY MEMBER"/>
    <property type="match status" value="1"/>
</dbReference>
<dbReference type="Proteomes" id="UP000261640">
    <property type="component" value="Unplaced"/>
</dbReference>
<evidence type="ECO:0000256" key="15">
    <source>
        <dbReference type="ARBA" id="ARBA00023319"/>
    </source>
</evidence>
<evidence type="ECO:0000256" key="5">
    <source>
        <dbReference type="ARBA" id="ARBA00022536"/>
    </source>
</evidence>
<dbReference type="InterPro" id="IPR003598">
    <property type="entry name" value="Ig_sub2"/>
</dbReference>
<dbReference type="Ensembl" id="ENSMAMT00000041730.1">
    <property type="protein sequence ID" value="ENSMAMP00000046650.1"/>
    <property type="gene ID" value="ENSMAMG00000018282.2"/>
</dbReference>
<evidence type="ECO:0000256" key="14">
    <source>
        <dbReference type="ARBA" id="ARBA00023180"/>
    </source>
</evidence>
<evidence type="ECO:0000256" key="1">
    <source>
        <dbReference type="ARBA" id="ARBA00004251"/>
    </source>
</evidence>